<dbReference type="OrthoDB" id="10545615at2759"/>
<dbReference type="EMBL" id="KI964539">
    <property type="protein sequence ID" value="EUC38962.1"/>
    <property type="molecule type" value="Genomic_DNA"/>
</dbReference>
<dbReference type="RefSeq" id="XP_007706675.1">
    <property type="nucleotide sequence ID" value="XM_007708485.1"/>
</dbReference>
<protein>
    <submittedName>
        <fullName evidence="2">Uncharacterized protein</fullName>
    </submittedName>
</protein>
<proteinExistence type="predicted"/>
<dbReference type="GeneID" id="19145041"/>
<evidence type="ECO:0000256" key="1">
    <source>
        <dbReference type="SAM" id="MobiDB-lite"/>
    </source>
</evidence>
<dbReference type="Proteomes" id="UP000053841">
    <property type="component" value="Unassembled WGS sequence"/>
</dbReference>
<dbReference type="KEGG" id="bze:COCCADRAFT_21705"/>
<evidence type="ECO:0000313" key="3">
    <source>
        <dbReference type="Proteomes" id="UP000053841"/>
    </source>
</evidence>
<name>W6YI27_COCC2</name>
<dbReference type="HOGENOM" id="CLU_1959200_0_0_1"/>
<evidence type="ECO:0000313" key="2">
    <source>
        <dbReference type="EMBL" id="EUC38962.1"/>
    </source>
</evidence>
<dbReference type="AlphaFoldDB" id="W6YI27"/>
<keyword evidence="3" id="KW-1185">Reference proteome</keyword>
<feature type="region of interest" description="Disordered" evidence="1">
    <location>
        <begin position="108"/>
        <end position="128"/>
    </location>
</feature>
<feature type="region of interest" description="Disordered" evidence="1">
    <location>
        <begin position="25"/>
        <end position="55"/>
    </location>
</feature>
<sequence>MSSAAAAAPARINALSSHVHAMAMANNNVRDTPPLSSPTEPAHSTRPAPPSSNLPLSAHCTITYTATRPSLVRIRLAAGKDDQFPPILQAGLTSSCMSLVTSPATPFASAHGHFPSQSSPRHVACRLR</sequence>
<reference evidence="2 3" key="1">
    <citation type="journal article" date="2013" name="PLoS Genet.">
        <title>Comparative genome structure, secondary metabolite, and effector coding capacity across Cochliobolus pathogens.</title>
        <authorList>
            <person name="Condon B.J."/>
            <person name="Leng Y."/>
            <person name="Wu D."/>
            <person name="Bushley K.E."/>
            <person name="Ohm R.A."/>
            <person name="Otillar R."/>
            <person name="Martin J."/>
            <person name="Schackwitz W."/>
            <person name="Grimwood J."/>
            <person name="MohdZainudin N."/>
            <person name="Xue C."/>
            <person name="Wang R."/>
            <person name="Manning V.A."/>
            <person name="Dhillon B."/>
            <person name="Tu Z.J."/>
            <person name="Steffenson B.J."/>
            <person name="Salamov A."/>
            <person name="Sun H."/>
            <person name="Lowry S."/>
            <person name="LaButti K."/>
            <person name="Han J."/>
            <person name="Copeland A."/>
            <person name="Lindquist E."/>
            <person name="Barry K."/>
            <person name="Schmutz J."/>
            <person name="Baker S.E."/>
            <person name="Ciuffetti L.M."/>
            <person name="Grigoriev I.V."/>
            <person name="Zhong S."/>
            <person name="Turgeon B.G."/>
        </authorList>
    </citation>
    <scope>NUCLEOTIDE SEQUENCE [LARGE SCALE GENOMIC DNA]</scope>
    <source>
        <strain evidence="2 3">26-R-13</strain>
    </source>
</reference>
<accession>W6YI27</accession>
<gene>
    <name evidence="2" type="ORF">COCCADRAFT_21705</name>
</gene>
<organism evidence="2 3">
    <name type="scientific">Cochliobolus carbonum (strain 26-R-13)</name>
    <name type="common">Maize leaf spot fungus</name>
    <name type="synonym">Bipolaris zeicola</name>
    <dbReference type="NCBI Taxonomy" id="930089"/>
    <lineage>
        <taxon>Eukaryota</taxon>
        <taxon>Fungi</taxon>
        <taxon>Dikarya</taxon>
        <taxon>Ascomycota</taxon>
        <taxon>Pezizomycotina</taxon>
        <taxon>Dothideomycetes</taxon>
        <taxon>Pleosporomycetidae</taxon>
        <taxon>Pleosporales</taxon>
        <taxon>Pleosporineae</taxon>
        <taxon>Pleosporaceae</taxon>
        <taxon>Bipolaris</taxon>
    </lineage>
</organism>